<dbReference type="InterPro" id="IPR024528">
    <property type="entry name" value="ThrE_2"/>
</dbReference>
<feature type="transmembrane region" description="Helical" evidence="8">
    <location>
        <begin position="114"/>
        <end position="135"/>
    </location>
</feature>
<dbReference type="AlphaFoldDB" id="A0ABD4XKE5"/>
<feature type="domain" description="Threonine/Serine exporter ThrE" evidence="9">
    <location>
        <begin position="7"/>
        <end position="134"/>
    </location>
</feature>
<protein>
    <submittedName>
        <fullName evidence="10">Threonine/serine exporter</fullName>
    </submittedName>
</protein>
<sequence>MELVLGFIFSFLSTVGFGIITNVPRRVLFLAGVTGACGWTVYLLTVQVTGNIILQNFLAALTIGLLGNVSAILIKAPVNMMYVPGLVSLVPGIIIYTSLKEFTLGHYLSAGRSLIKTLVIAMAIDIGFAIAEAIFRRIRRGFSRNSRGSNY</sequence>
<feature type="transmembrane region" description="Helical" evidence="8">
    <location>
        <begin position="28"/>
        <end position="46"/>
    </location>
</feature>
<dbReference type="EMBL" id="JAANXN010000011">
    <property type="protein sequence ID" value="MDF8371627.1"/>
    <property type="molecule type" value="Genomic_DNA"/>
</dbReference>
<name>A0ABD4XKE5_WEIPA</name>
<dbReference type="GO" id="GO:0005886">
    <property type="term" value="C:plasma membrane"/>
    <property type="evidence" value="ECO:0007669"/>
    <property type="project" value="UniProtKB-SubCell"/>
</dbReference>
<feature type="transmembrane region" description="Helical" evidence="8">
    <location>
        <begin position="6"/>
        <end position="23"/>
    </location>
</feature>
<evidence type="ECO:0000259" key="9">
    <source>
        <dbReference type="Pfam" id="PF12821"/>
    </source>
</evidence>
<dbReference type="PANTHER" id="PTHR34390:SF1">
    <property type="entry name" value="SUCCINATE TRANSPORTER SUBUNIT YJJB-RELATED"/>
    <property type="match status" value="1"/>
</dbReference>
<evidence type="ECO:0000313" key="10">
    <source>
        <dbReference type="EMBL" id="MDF8371627.1"/>
    </source>
</evidence>
<comment type="similarity">
    <text evidence="7">Belongs to the ThrE exporter (TC 2.A.79) family.</text>
</comment>
<evidence type="ECO:0000256" key="3">
    <source>
        <dbReference type="ARBA" id="ARBA00022519"/>
    </source>
</evidence>
<feature type="transmembrane region" description="Helical" evidence="8">
    <location>
        <begin position="52"/>
        <end position="74"/>
    </location>
</feature>
<keyword evidence="4 8" id="KW-0812">Transmembrane</keyword>
<evidence type="ECO:0000256" key="6">
    <source>
        <dbReference type="ARBA" id="ARBA00023136"/>
    </source>
</evidence>
<dbReference type="RefSeq" id="WP_131474004.1">
    <property type="nucleotide sequence ID" value="NZ_CAXLJE010000010.1"/>
</dbReference>
<evidence type="ECO:0000256" key="2">
    <source>
        <dbReference type="ARBA" id="ARBA00022475"/>
    </source>
</evidence>
<evidence type="ECO:0000256" key="7">
    <source>
        <dbReference type="ARBA" id="ARBA00034125"/>
    </source>
</evidence>
<evidence type="ECO:0000256" key="8">
    <source>
        <dbReference type="SAM" id="Phobius"/>
    </source>
</evidence>
<comment type="caution">
    <text evidence="10">The sequence shown here is derived from an EMBL/GenBank/DDBJ whole genome shotgun (WGS) entry which is preliminary data.</text>
</comment>
<organism evidence="10 11">
    <name type="scientific">Weissella paramesenteroides</name>
    <name type="common">Leuconostoc paramesenteroides</name>
    <dbReference type="NCBI Taxonomy" id="1249"/>
    <lineage>
        <taxon>Bacteria</taxon>
        <taxon>Bacillati</taxon>
        <taxon>Bacillota</taxon>
        <taxon>Bacilli</taxon>
        <taxon>Lactobacillales</taxon>
        <taxon>Lactobacillaceae</taxon>
        <taxon>Weissella</taxon>
    </lineage>
</organism>
<keyword evidence="5 8" id="KW-1133">Transmembrane helix</keyword>
<accession>A0ABD4XKE5</accession>
<dbReference type="InterPro" id="IPR050539">
    <property type="entry name" value="ThrE_Dicarb/AminoAcid_Exp"/>
</dbReference>
<evidence type="ECO:0000256" key="4">
    <source>
        <dbReference type="ARBA" id="ARBA00022692"/>
    </source>
</evidence>
<evidence type="ECO:0000313" key="11">
    <source>
        <dbReference type="Proteomes" id="UP001215461"/>
    </source>
</evidence>
<evidence type="ECO:0000256" key="1">
    <source>
        <dbReference type="ARBA" id="ARBA00004651"/>
    </source>
</evidence>
<gene>
    <name evidence="10" type="ORF">G9403_08260</name>
</gene>
<feature type="transmembrane region" description="Helical" evidence="8">
    <location>
        <begin position="81"/>
        <end position="99"/>
    </location>
</feature>
<proteinExistence type="inferred from homology"/>
<reference evidence="10 11" key="1">
    <citation type="submission" date="2020-03" db="EMBL/GenBank/DDBJ databases">
        <title>Comparative genomics of Weissella paramesenteroides.</title>
        <authorList>
            <person name="Kant R."/>
            <person name="Takala T."/>
            <person name="Saris P."/>
        </authorList>
    </citation>
    <scope>NUCLEOTIDE SEQUENCE [LARGE SCALE GENOMIC DNA]</scope>
    <source>
        <strain evidence="10 11">SJ27-4</strain>
    </source>
</reference>
<keyword evidence="6 8" id="KW-0472">Membrane</keyword>
<dbReference type="Proteomes" id="UP001215461">
    <property type="component" value="Unassembled WGS sequence"/>
</dbReference>
<comment type="subcellular location">
    <subcellularLocation>
        <location evidence="1">Cell membrane</location>
        <topology evidence="1">Multi-pass membrane protein</topology>
    </subcellularLocation>
</comment>
<dbReference type="Pfam" id="PF12821">
    <property type="entry name" value="ThrE_2"/>
    <property type="match status" value="1"/>
</dbReference>
<keyword evidence="3" id="KW-0997">Cell inner membrane</keyword>
<evidence type="ECO:0000256" key="5">
    <source>
        <dbReference type="ARBA" id="ARBA00022989"/>
    </source>
</evidence>
<dbReference type="PANTHER" id="PTHR34390">
    <property type="entry name" value="UPF0442 PROTEIN YJJB-RELATED"/>
    <property type="match status" value="1"/>
</dbReference>
<keyword evidence="2" id="KW-1003">Cell membrane</keyword>